<dbReference type="EMBL" id="MFCA01000029">
    <property type="protein sequence ID" value="OGE01295.1"/>
    <property type="molecule type" value="Genomic_DNA"/>
</dbReference>
<organism evidence="2 3">
    <name type="scientific">Candidatus Curtissbacteria bacterium RIFOXYA1_FULL_41_14</name>
    <dbReference type="NCBI Taxonomy" id="1797737"/>
    <lineage>
        <taxon>Bacteria</taxon>
        <taxon>Candidatus Curtissiibacteriota</taxon>
    </lineage>
</organism>
<dbReference type="Gene3D" id="3.30.70.1290">
    <property type="entry name" value="Transposase IS200-like"/>
    <property type="match status" value="1"/>
</dbReference>
<dbReference type="AlphaFoldDB" id="A0A1F5HB78"/>
<evidence type="ECO:0000259" key="1">
    <source>
        <dbReference type="SMART" id="SM01321"/>
    </source>
</evidence>
<name>A0A1F5HB78_9BACT</name>
<dbReference type="STRING" id="1797737.A2196_01120"/>
<dbReference type="SMART" id="SM01321">
    <property type="entry name" value="Y1_Tnp"/>
    <property type="match status" value="1"/>
</dbReference>
<feature type="domain" description="Transposase IS200-like" evidence="1">
    <location>
        <begin position="9"/>
        <end position="151"/>
    </location>
</feature>
<dbReference type="PANTHER" id="PTHR34322:SF2">
    <property type="entry name" value="TRANSPOSASE IS200-LIKE DOMAIN-CONTAINING PROTEIN"/>
    <property type="match status" value="1"/>
</dbReference>
<gene>
    <name evidence="2" type="ORF">A2196_01120</name>
</gene>
<dbReference type="GO" id="GO:0004803">
    <property type="term" value="F:transposase activity"/>
    <property type="evidence" value="ECO:0007669"/>
    <property type="project" value="InterPro"/>
</dbReference>
<dbReference type="SUPFAM" id="SSF143422">
    <property type="entry name" value="Transposase IS200-like"/>
    <property type="match status" value="1"/>
</dbReference>
<dbReference type="InterPro" id="IPR002686">
    <property type="entry name" value="Transposase_17"/>
</dbReference>
<sequence length="221" mass="26144">MPRRNLVLAKDEIYHIFNRSIARENIFSNKINLKKALEILHFYRFPQQLRLSKFKTLTEIQKKDYLLALKDKSPLVEIYSFALMPNHYHLLLKQLQDNGIVRFIANFQNSFAKVFNLKNERDGAVFQNSFKAKRVETDEQFIHISRYIHLNPVTAYLINFNQLANYPWTSFPIYVNEDKNSFVAVNFLLHLFGSKDKYADFVADQVSYQRELASIKDLIID</sequence>
<dbReference type="GO" id="GO:0003677">
    <property type="term" value="F:DNA binding"/>
    <property type="evidence" value="ECO:0007669"/>
    <property type="project" value="InterPro"/>
</dbReference>
<protein>
    <recommendedName>
        <fullName evidence="1">Transposase IS200-like domain-containing protein</fullName>
    </recommendedName>
</protein>
<comment type="caution">
    <text evidence="2">The sequence shown here is derived from an EMBL/GenBank/DDBJ whole genome shotgun (WGS) entry which is preliminary data.</text>
</comment>
<reference evidence="2 3" key="1">
    <citation type="journal article" date="2016" name="Nat. Commun.">
        <title>Thousands of microbial genomes shed light on interconnected biogeochemical processes in an aquifer system.</title>
        <authorList>
            <person name="Anantharaman K."/>
            <person name="Brown C.T."/>
            <person name="Hug L.A."/>
            <person name="Sharon I."/>
            <person name="Castelle C.J."/>
            <person name="Probst A.J."/>
            <person name="Thomas B.C."/>
            <person name="Singh A."/>
            <person name="Wilkins M.J."/>
            <person name="Karaoz U."/>
            <person name="Brodie E.L."/>
            <person name="Williams K.H."/>
            <person name="Hubbard S.S."/>
            <person name="Banfield J.F."/>
        </authorList>
    </citation>
    <scope>NUCLEOTIDE SEQUENCE [LARGE SCALE GENOMIC DNA]</scope>
</reference>
<dbReference type="GO" id="GO:0006313">
    <property type="term" value="P:DNA transposition"/>
    <property type="evidence" value="ECO:0007669"/>
    <property type="project" value="InterPro"/>
</dbReference>
<dbReference type="Pfam" id="PF01797">
    <property type="entry name" value="Y1_Tnp"/>
    <property type="match status" value="1"/>
</dbReference>
<dbReference type="PANTHER" id="PTHR34322">
    <property type="entry name" value="TRANSPOSASE, Y1_TNP DOMAIN-CONTAINING"/>
    <property type="match status" value="1"/>
</dbReference>
<evidence type="ECO:0000313" key="2">
    <source>
        <dbReference type="EMBL" id="OGE01295.1"/>
    </source>
</evidence>
<accession>A0A1F5HB78</accession>
<evidence type="ECO:0000313" key="3">
    <source>
        <dbReference type="Proteomes" id="UP000176751"/>
    </source>
</evidence>
<proteinExistence type="predicted"/>
<dbReference type="Proteomes" id="UP000176751">
    <property type="component" value="Unassembled WGS sequence"/>
</dbReference>
<dbReference type="InterPro" id="IPR036515">
    <property type="entry name" value="Transposase_17_sf"/>
</dbReference>